<feature type="chain" id="PRO_5035797076" description="Abnormal cell migration protein 18-like fibronectin type I domain-containing protein" evidence="1">
    <location>
        <begin position="17"/>
        <end position="240"/>
    </location>
</feature>
<sequence length="240" mass="27206">MLLLLSLAVAVLFVKANDYDIEVLPEKCDCRDWYGGCRLKDDKWTDDSVWIYTCEKTNRQEATFEGCGSHDGKVVSVNSNTTIDNLWHTCEINEVFQKFEIEPHCETKNGRKKVGELFREGTFQWLCLPTGLWVKGCYYKNENGETILIPVGEKRLNGVVEHVCSKKQEYPAIVQYYAQVQSGIDVVPGLGGTNRNLPEAASNLVNDAEAKRWIHDSADAFISSDKSRSFIRYLPASRKP</sequence>
<evidence type="ECO:0000313" key="4">
    <source>
        <dbReference type="Proteomes" id="UP000835052"/>
    </source>
</evidence>
<proteinExistence type="predicted"/>
<feature type="signal peptide" evidence="1">
    <location>
        <begin position="1"/>
        <end position="16"/>
    </location>
</feature>
<accession>A0A8S1GYL7</accession>
<dbReference type="Pfam" id="PF23003">
    <property type="entry name" value="Fn1_2"/>
    <property type="match status" value="1"/>
</dbReference>
<keyword evidence="1" id="KW-0732">Signal</keyword>
<dbReference type="Proteomes" id="UP000835052">
    <property type="component" value="Unassembled WGS sequence"/>
</dbReference>
<organism evidence="3 4">
    <name type="scientific">Caenorhabditis auriculariae</name>
    <dbReference type="NCBI Taxonomy" id="2777116"/>
    <lineage>
        <taxon>Eukaryota</taxon>
        <taxon>Metazoa</taxon>
        <taxon>Ecdysozoa</taxon>
        <taxon>Nematoda</taxon>
        <taxon>Chromadorea</taxon>
        <taxon>Rhabditida</taxon>
        <taxon>Rhabditina</taxon>
        <taxon>Rhabditomorpha</taxon>
        <taxon>Rhabditoidea</taxon>
        <taxon>Rhabditidae</taxon>
        <taxon>Peloderinae</taxon>
        <taxon>Caenorhabditis</taxon>
    </lineage>
</organism>
<gene>
    <name evidence="3" type="ORF">CAUJ_LOCUS4240</name>
</gene>
<feature type="domain" description="Abnormal cell migration protein 18-like fibronectin type I" evidence="2">
    <location>
        <begin position="41"/>
        <end position="94"/>
    </location>
</feature>
<comment type="caution">
    <text evidence="3">The sequence shown here is derived from an EMBL/GenBank/DDBJ whole genome shotgun (WGS) entry which is preliminary data.</text>
</comment>
<evidence type="ECO:0000313" key="3">
    <source>
        <dbReference type="EMBL" id="CAD6188321.1"/>
    </source>
</evidence>
<dbReference type="AlphaFoldDB" id="A0A8S1GYL7"/>
<protein>
    <recommendedName>
        <fullName evidence="2">Abnormal cell migration protein 18-like fibronectin type I domain-containing protein</fullName>
    </recommendedName>
</protein>
<dbReference type="OrthoDB" id="5850392at2759"/>
<evidence type="ECO:0000259" key="2">
    <source>
        <dbReference type="Pfam" id="PF23003"/>
    </source>
</evidence>
<name>A0A8S1GYL7_9PELO</name>
<dbReference type="InterPro" id="IPR055119">
    <property type="entry name" value="Mig18_Fn1"/>
</dbReference>
<evidence type="ECO:0000256" key="1">
    <source>
        <dbReference type="SAM" id="SignalP"/>
    </source>
</evidence>
<keyword evidence="4" id="KW-1185">Reference proteome</keyword>
<dbReference type="EMBL" id="CAJGYM010000008">
    <property type="protein sequence ID" value="CAD6188321.1"/>
    <property type="molecule type" value="Genomic_DNA"/>
</dbReference>
<reference evidence="3" key="1">
    <citation type="submission" date="2020-10" db="EMBL/GenBank/DDBJ databases">
        <authorList>
            <person name="Kikuchi T."/>
        </authorList>
    </citation>
    <scope>NUCLEOTIDE SEQUENCE</scope>
    <source>
        <strain evidence="3">NKZ352</strain>
    </source>
</reference>